<dbReference type="Pfam" id="PF13634">
    <property type="entry name" value="Nucleoporin_FG"/>
    <property type="match status" value="5"/>
</dbReference>
<dbReference type="PANTHER" id="PTHR13410:SF9">
    <property type="entry name" value="PROTEIN PBDC1"/>
    <property type="match status" value="1"/>
</dbReference>
<gene>
    <name evidence="2" type="ORF">OKIOD_LOCUS7488</name>
</gene>
<protein>
    <submittedName>
        <fullName evidence="2">Oidioi.mRNA.OKI2018_I69.XSR.g15930.t1.cds</fullName>
    </submittedName>
</protein>
<feature type="compositionally biased region" description="Gly residues" evidence="1">
    <location>
        <begin position="746"/>
        <end position="756"/>
    </location>
</feature>
<feature type="compositionally biased region" description="Basic and acidic residues" evidence="1">
    <location>
        <begin position="474"/>
        <end position="485"/>
    </location>
</feature>
<feature type="compositionally biased region" description="Gly residues" evidence="1">
    <location>
        <begin position="873"/>
        <end position="883"/>
    </location>
</feature>
<feature type="region of interest" description="Disordered" evidence="1">
    <location>
        <begin position="428"/>
        <end position="883"/>
    </location>
</feature>
<evidence type="ECO:0000313" key="2">
    <source>
        <dbReference type="EMBL" id="CAG5098735.1"/>
    </source>
</evidence>
<feature type="region of interest" description="Disordered" evidence="1">
    <location>
        <begin position="116"/>
        <end position="142"/>
    </location>
</feature>
<feature type="region of interest" description="Disordered" evidence="1">
    <location>
        <begin position="344"/>
        <end position="416"/>
    </location>
</feature>
<name>A0ABN7SEE8_OIKDI</name>
<dbReference type="InterPro" id="IPR025574">
    <property type="entry name" value="Nucleoporin_FG_rpt"/>
</dbReference>
<sequence>MSDFYKCIETNERLVHYHSRKMQQLSAQLNKVRLSRRSAVTPRGSPMKQSFVEQLSNESCSQEKLASSPRSQMRPEHVQKLKSQLSGRKSIPVRSKSKVDTSTIIVNRKPRAVIEKSSFNRAEQEQIPKLQLEPESAPSTPDIRIQRDGSANVVSYMPAKPKTPQSFPTSSGPPNVEAPKTSFFGAFGAKGGENESKYNLNNPPQVINASTLPQAKGPSFAGAFSPAPHVNKGTQDAVRAALNTVNKIASEPSSVSSKLPEKEKTPHVSAFSVPQKAPAEKLKPTLAKEPTSVTTSKPNLFAPKTSSSTAPANVNPFGGTTANVFGSSKPDTSKSTFTFRNVVVSSSSEKDVSDGESGHISETDDESADDLEETIKVASTETVPKPNLFASAPKSGTGLFGSTATDPKAAPTKPSIFGAVTPKGPFGALSKAGGVGASGDRFTLDESAYDTPPRRPSKAKSPNVSGVNIFAGIQKEDTEADEKSTTEVTEESAASKPPSGLSTTAKTEEKKPAPSLFGSTPSKPAEDKDEKKETAPPSAEKPTIKNLFGTPAKQEEKPKPGLFGSSTSSGLFGSKSDDSKAKEAGSATGLFGSKPAEASSGSNLFGSKTEETKPTPFGSKAETSSSSSLFGSKPAESSSGTGLFGSTKKPESNLFGTPKAAEKTESGLFGSSKPAEKSSGSGLFGSSKPESSGGLFGSKPSESSNVFGTPAKSEANSGGGLFGSKPAESSSGLFGSSTPQSTSGFGNSGGGGGGLFGSSSTTSNSGGLFGSSNSNTNSSGGIFGSSNNDNNSGGGVFGSGGGFSGLGSKPDPEKAKQNPFGSSSFGNNSSSTNNSNLFGNAPANPFGSSTSSNQHSSSGPFSGGSGATSPFSGSGGGSSGGFGSSAFGSSGGNAFGSTAFGGGGSSAFGSSAFGSSNQQSSSFGSGNNSGGVFGGGSGGGAGGFGGFGGSNSSGGFGAKTSGGGGFGSFGGGNNQQQNNAFSGSGFSGFR</sequence>
<feature type="region of interest" description="Disordered" evidence="1">
    <location>
        <begin position="286"/>
        <end position="314"/>
    </location>
</feature>
<feature type="compositionally biased region" description="Basic and acidic residues" evidence="1">
    <location>
        <begin position="524"/>
        <end position="534"/>
    </location>
</feature>
<feature type="compositionally biased region" description="Polar residues" evidence="1">
    <location>
        <begin position="291"/>
        <end position="314"/>
    </location>
</feature>
<feature type="compositionally biased region" description="Basic and acidic residues" evidence="1">
    <location>
        <begin position="348"/>
        <end position="362"/>
    </location>
</feature>
<accession>A0ABN7SEE8</accession>
<feature type="compositionally biased region" description="Low complexity" evidence="1">
    <location>
        <begin position="848"/>
        <end position="860"/>
    </location>
</feature>
<feature type="compositionally biased region" description="Acidic residues" evidence="1">
    <location>
        <begin position="363"/>
        <end position="372"/>
    </location>
</feature>
<dbReference type="PANTHER" id="PTHR13410">
    <property type="entry name" value="PROTEIN PBDC1"/>
    <property type="match status" value="1"/>
</dbReference>
<feature type="compositionally biased region" description="Polar residues" evidence="1">
    <location>
        <begin position="727"/>
        <end position="740"/>
    </location>
</feature>
<feature type="compositionally biased region" description="Gly residues" evidence="1">
    <location>
        <begin position="792"/>
        <end position="805"/>
    </location>
</feature>
<feature type="compositionally biased region" description="Low complexity" evidence="1">
    <location>
        <begin position="561"/>
        <end position="574"/>
    </location>
</feature>
<evidence type="ECO:0000313" key="3">
    <source>
        <dbReference type="Proteomes" id="UP001158576"/>
    </source>
</evidence>
<feature type="region of interest" description="Disordered" evidence="1">
    <location>
        <begin position="964"/>
        <end position="990"/>
    </location>
</feature>
<dbReference type="Proteomes" id="UP001158576">
    <property type="component" value="Chromosome XSR"/>
</dbReference>
<feature type="region of interest" description="Disordered" evidence="1">
    <location>
        <begin position="36"/>
        <end position="76"/>
    </location>
</feature>
<proteinExistence type="predicted"/>
<feature type="compositionally biased region" description="Polar residues" evidence="1">
    <location>
        <begin position="621"/>
        <end position="641"/>
    </location>
</feature>
<feature type="region of interest" description="Disordered" evidence="1">
    <location>
        <begin position="908"/>
        <end position="935"/>
    </location>
</feature>
<keyword evidence="3" id="KW-1185">Reference proteome</keyword>
<feature type="compositionally biased region" description="Low complexity" evidence="1">
    <location>
        <begin position="908"/>
        <end position="926"/>
    </location>
</feature>
<feature type="compositionally biased region" description="Low complexity" evidence="1">
    <location>
        <begin position="974"/>
        <end position="984"/>
    </location>
</feature>
<dbReference type="EMBL" id="OU015569">
    <property type="protein sequence ID" value="CAG5098735.1"/>
    <property type="molecule type" value="Genomic_DNA"/>
</dbReference>
<reference evidence="2 3" key="1">
    <citation type="submission" date="2021-04" db="EMBL/GenBank/DDBJ databases">
        <authorList>
            <person name="Bliznina A."/>
        </authorList>
    </citation>
    <scope>NUCLEOTIDE SEQUENCE [LARGE SCALE GENOMIC DNA]</scope>
</reference>
<feature type="compositionally biased region" description="Low complexity" evidence="1">
    <location>
        <begin position="818"/>
        <end position="840"/>
    </location>
</feature>
<feature type="compositionally biased region" description="Low complexity" evidence="1">
    <location>
        <begin position="678"/>
        <end position="687"/>
    </location>
</feature>
<dbReference type="InterPro" id="IPR008476">
    <property type="entry name" value="PBDC1_metazoa/fungi"/>
</dbReference>
<organism evidence="2 3">
    <name type="scientific">Oikopleura dioica</name>
    <name type="common">Tunicate</name>
    <dbReference type="NCBI Taxonomy" id="34765"/>
    <lineage>
        <taxon>Eukaryota</taxon>
        <taxon>Metazoa</taxon>
        <taxon>Chordata</taxon>
        <taxon>Tunicata</taxon>
        <taxon>Appendicularia</taxon>
        <taxon>Copelata</taxon>
        <taxon>Oikopleuridae</taxon>
        <taxon>Oikopleura</taxon>
    </lineage>
</organism>
<feature type="region of interest" description="Disordered" evidence="1">
    <location>
        <begin position="251"/>
        <end position="273"/>
    </location>
</feature>
<feature type="compositionally biased region" description="Polar residues" evidence="1">
    <location>
        <begin position="47"/>
        <end position="71"/>
    </location>
</feature>
<feature type="compositionally biased region" description="Low complexity" evidence="1">
    <location>
        <begin position="757"/>
        <end position="791"/>
    </location>
</feature>
<feature type="compositionally biased region" description="Gly residues" evidence="1">
    <location>
        <begin position="964"/>
        <end position="973"/>
    </location>
</feature>
<evidence type="ECO:0000256" key="1">
    <source>
        <dbReference type="SAM" id="MobiDB-lite"/>
    </source>
</evidence>